<dbReference type="PANTHER" id="PTHR42085:SF2">
    <property type="entry name" value="F-BOX DOMAIN-CONTAINING PROTEIN"/>
    <property type="match status" value="1"/>
</dbReference>
<keyword evidence="2" id="KW-1185">Reference proteome</keyword>
<evidence type="ECO:0008006" key="3">
    <source>
        <dbReference type="Google" id="ProtNLM"/>
    </source>
</evidence>
<dbReference type="Proteomes" id="UP000651452">
    <property type="component" value="Unassembled WGS sequence"/>
</dbReference>
<dbReference type="EMBL" id="RZGK01000002">
    <property type="protein sequence ID" value="KAF9701955.1"/>
    <property type="molecule type" value="Genomic_DNA"/>
</dbReference>
<reference evidence="1" key="2">
    <citation type="submission" date="2020-09" db="EMBL/GenBank/DDBJ databases">
        <title>Reference genome assembly for Australian Ascochyta lentis isolate Al4.</title>
        <authorList>
            <person name="Lee R.C."/>
            <person name="Farfan-Caceres L.M."/>
            <person name="Debler J.W."/>
            <person name="Williams A.H."/>
            <person name="Henares B.M."/>
        </authorList>
    </citation>
    <scope>NUCLEOTIDE SEQUENCE</scope>
    <source>
        <strain evidence="1">Al4</strain>
    </source>
</reference>
<organism evidence="1 2">
    <name type="scientific">Ascochyta lentis</name>
    <dbReference type="NCBI Taxonomy" id="205686"/>
    <lineage>
        <taxon>Eukaryota</taxon>
        <taxon>Fungi</taxon>
        <taxon>Dikarya</taxon>
        <taxon>Ascomycota</taxon>
        <taxon>Pezizomycotina</taxon>
        <taxon>Dothideomycetes</taxon>
        <taxon>Pleosporomycetidae</taxon>
        <taxon>Pleosporales</taxon>
        <taxon>Pleosporineae</taxon>
        <taxon>Didymellaceae</taxon>
        <taxon>Ascochyta</taxon>
    </lineage>
</organism>
<dbReference type="InterPro" id="IPR038883">
    <property type="entry name" value="AN11006-like"/>
</dbReference>
<proteinExistence type="predicted"/>
<gene>
    <name evidence="1" type="ORF">EKO04_000765</name>
</gene>
<dbReference type="AlphaFoldDB" id="A0A8H7JC33"/>
<evidence type="ECO:0000313" key="1">
    <source>
        <dbReference type="EMBL" id="KAF9701955.1"/>
    </source>
</evidence>
<accession>A0A8H7JC33</accession>
<reference evidence="1" key="1">
    <citation type="submission" date="2018-12" db="EMBL/GenBank/DDBJ databases">
        <authorList>
            <person name="Syme R.A."/>
            <person name="Farfan-Caceres L."/>
            <person name="Lichtenzveig J."/>
        </authorList>
    </citation>
    <scope>NUCLEOTIDE SEQUENCE</scope>
    <source>
        <strain evidence="1">Al4</strain>
    </source>
</reference>
<dbReference type="OrthoDB" id="62952at2759"/>
<sequence length="633" mass="72050">MNSAPRPVRADKGSMPEPVFNFGPAALPTVSVGTESEQQKFIAHECFFTSRSESMDEQGDSLSSEYLEDLVVLLRRRARQGCNSKVEANLNGVAAYMDPKANESQDFEALFSEPWQTVLGVKAKVVEKLRETFLKRPKMEMLELLRAHSTSSAKDSWLMKTRCYSLQYEKLSKVLASETSTSQTLDSNTAAGAMPFRLLDLPPELRNRIYEVLVVRDEVRLDYLHLNNQQPIIKVVYNVHRQPDVPPMMAICSTSRQVYTECQPLFYAKTTLYFDVQNDAVVKTSVKLAIAFLKSRPCSLYAIQKLGIYLDENMDTDGHASIQDVTRYEFQIFCDLVASHCNLKFLVVDIWNWADTAPMEFDAAIANFGESELTHSIPEWALQLAIVRDLERLDVRFGYWGVSSVHRSVATTKFMRDTMVQNGNKMQGMEGIKLQLGHLKMDGTVPKERYLTCEMDVEKGQSNLMHERRVKVSPHDWCKDCGKFLKRHACDCSPEAGDERCFFGDPERLQDFLRIRDEDWTPNETDNCEAPLAKHTDHDSLDALYGQDVWDIRRWGGGTIKDYLPEGVTEEDFRYSMSAVKSDFDVYLADYHGCKEGAESDFGDNDSLLSIHWDDEQGCLKTQVPSRAYGSQL</sequence>
<protein>
    <recommendedName>
        <fullName evidence="3">F-box domain-containing protein</fullName>
    </recommendedName>
</protein>
<name>A0A8H7JC33_9PLEO</name>
<evidence type="ECO:0000313" key="2">
    <source>
        <dbReference type="Proteomes" id="UP000651452"/>
    </source>
</evidence>
<comment type="caution">
    <text evidence="1">The sequence shown here is derived from an EMBL/GenBank/DDBJ whole genome shotgun (WGS) entry which is preliminary data.</text>
</comment>
<dbReference type="PANTHER" id="PTHR42085">
    <property type="entry name" value="F-BOX DOMAIN-CONTAINING PROTEIN"/>
    <property type="match status" value="1"/>
</dbReference>